<dbReference type="Gene3D" id="1.10.1660.10">
    <property type="match status" value="1"/>
</dbReference>
<feature type="domain" description="HTH merR-type" evidence="2">
    <location>
        <begin position="2"/>
        <end position="71"/>
    </location>
</feature>
<dbReference type="InterPro" id="IPR047057">
    <property type="entry name" value="MerR_fam"/>
</dbReference>
<accession>L1Q2K9</accession>
<keyword evidence="4" id="KW-1185">Reference proteome</keyword>
<dbReference type="OrthoDB" id="9811174at2"/>
<dbReference type="EMBL" id="AMEZ01000133">
    <property type="protein sequence ID" value="EKY22239.1"/>
    <property type="molecule type" value="Genomic_DNA"/>
</dbReference>
<dbReference type="Proteomes" id="UP000010420">
    <property type="component" value="Unassembled WGS sequence"/>
</dbReference>
<evidence type="ECO:0000313" key="3">
    <source>
        <dbReference type="EMBL" id="EKY22239.1"/>
    </source>
</evidence>
<dbReference type="GO" id="GO:0003677">
    <property type="term" value="F:DNA binding"/>
    <property type="evidence" value="ECO:0007669"/>
    <property type="project" value="UniProtKB-KW"/>
</dbReference>
<dbReference type="PANTHER" id="PTHR30204:SF82">
    <property type="entry name" value="TRANSCRIPTIONAL REGULATOR, MERR FAMILY"/>
    <property type="match status" value="1"/>
</dbReference>
<dbReference type="eggNOG" id="COG0789">
    <property type="taxonomic scope" value="Bacteria"/>
</dbReference>
<dbReference type="Pfam" id="PF13411">
    <property type="entry name" value="MerR_1"/>
    <property type="match status" value="1"/>
</dbReference>
<dbReference type="InterPro" id="IPR009061">
    <property type="entry name" value="DNA-bd_dom_put_sf"/>
</dbReference>
<dbReference type="AlphaFoldDB" id="L1Q2K9"/>
<comment type="caution">
    <text evidence="3">The sequence shown here is derived from an EMBL/GenBank/DDBJ whole genome shotgun (WGS) entry which is preliminary data.</text>
</comment>
<dbReference type="InterPro" id="IPR000551">
    <property type="entry name" value="MerR-type_HTH_dom"/>
</dbReference>
<evidence type="ECO:0000256" key="1">
    <source>
        <dbReference type="ARBA" id="ARBA00023125"/>
    </source>
</evidence>
<evidence type="ECO:0000313" key="4">
    <source>
        <dbReference type="Proteomes" id="UP000010420"/>
    </source>
</evidence>
<dbReference type="SMART" id="SM00422">
    <property type="entry name" value="HTH_MERR"/>
    <property type="match status" value="1"/>
</dbReference>
<name>L1Q2K9_9CLOT</name>
<dbReference type="STRING" id="545697.HMPREF0216_03283"/>
<dbReference type="GO" id="GO:0003700">
    <property type="term" value="F:DNA-binding transcription factor activity"/>
    <property type="evidence" value="ECO:0007669"/>
    <property type="project" value="InterPro"/>
</dbReference>
<reference evidence="3 4" key="1">
    <citation type="submission" date="2012-05" db="EMBL/GenBank/DDBJ databases">
        <authorList>
            <person name="Weinstock G."/>
            <person name="Sodergren E."/>
            <person name="Lobos E.A."/>
            <person name="Fulton L."/>
            <person name="Fulton R."/>
            <person name="Courtney L."/>
            <person name="Fronick C."/>
            <person name="O'Laughlin M."/>
            <person name="Godfrey J."/>
            <person name="Wilson R.M."/>
            <person name="Miner T."/>
            <person name="Farmer C."/>
            <person name="Delehaunty K."/>
            <person name="Cordes M."/>
            <person name="Minx P."/>
            <person name="Tomlinson C."/>
            <person name="Chen J."/>
            <person name="Wollam A."/>
            <person name="Pepin K.H."/>
            <person name="Bhonagiri V."/>
            <person name="Zhang X."/>
            <person name="Suruliraj S."/>
            <person name="Warren W."/>
            <person name="Mitreva M."/>
            <person name="Mardis E.R."/>
            <person name="Wilson R.K."/>
        </authorList>
    </citation>
    <scope>NUCLEOTIDE SEQUENCE [LARGE SCALE GENOMIC DNA]</scope>
    <source>
        <strain evidence="3 4">DSM 1785</strain>
    </source>
</reference>
<sequence>MKYLIKEAAEKLNVSIHTLRYYDKEGLTPFIKKDENGVRKYTEEDLEWIRLLISLRDIDMPISNIREYINLFLQGDKTIEQRRELMIRYRDYVRKKVQGIMSNLELASKKLCQYDEAIADLIDDEDLLNLK</sequence>
<dbReference type="PATRIC" id="fig|545697.3.peg.3207"/>
<protein>
    <submittedName>
        <fullName evidence="3">Transcriptional regulator, MerR family</fullName>
    </submittedName>
</protein>
<evidence type="ECO:0000259" key="2">
    <source>
        <dbReference type="PROSITE" id="PS50937"/>
    </source>
</evidence>
<dbReference type="HOGENOM" id="CLU_060077_8_0_9"/>
<dbReference type="PROSITE" id="PS50937">
    <property type="entry name" value="HTH_MERR_2"/>
    <property type="match status" value="1"/>
</dbReference>
<dbReference type="CDD" id="cd01109">
    <property type="entry name" value="HTH_YyaN"/>
    <property type="match status" value="1"/>
</dbReference>
<keyword evidence="1" id="KW-0238">DNA-binding</keyword>
<dbReference type="SUPFAM" id="SSF46955">
    <property type="entry name" value="Putative DNA-binding domain"/>
    <property type="match status" value="1"/>
</dbReference>
<proteinExistence type="predicted"/>
<gene>
    <name evidence="3" type="ORF">HMPREF0216_03283</name>
</gene>
<organism evidence="3 4">
    <name type="scientific">Clostridium celatum DSM 1785</name>
    <dbReference type="NCBI Taxonomy" id="545697"/>
    <lineage>
        <taxon>Bacteria</taxon>
        <taxon>Bacillati</taxon>
        <taxon>Bacillota</taxon>
        <taxon>Clostridia</taxon>
        <taxon>Eubacteriales</taxon>
        <taxon>Clostridiaceae</taxon>
        <taxon>Clostridium</taxon>
    </lineage>
</organism>
<dbReference type="RefSeq" id="WP_005216073.1">
    <property type="nucleotide sequence ID" value="NZ_KB291715.1"/>
</dbReference>
<dbReference type="PANTHER" id="PTHR30204">
    <property type="entry name" value="REDOX-CYCLING DRUG-SENSING TRANSCRIPTIONAL ACTIVATOR SOXR"/>
    <property type="match status" value="1"/>
</dbReference>